<organism evidence="3 4">
    <name type="scientific">Pseudoxanthomonas daejeonensis</name>
    <dbReference type="NCBI Taxonomy" id="266062"/>
    <lineage>
        <taxon>Bacteria</taxon>
        <taxon>Pseudomonadati</taxon>
        <taxon>Pseudomonadota</taxon>
        <taxon>Gammaproteobacteria</taxon>
        <taxon>Lysobacterales</taxon>
        <taxon>Lysobacteraceae</taxon>
        <taxon>Pseudoxanthomonas</taxon>
    </lineage>
</organism>
<name>A0ABQ6Z4S0_9GAMM</name>
<dbReference type="Pfam" id="PF00545">
    <property type="entry name" value="Ribonuclease"/>
    <property type="match status" value="1"/>
</dbReference>
<proteinExistence type="predicted"/>
<evidence type="ECO:0000256" key="1">
    <source>
        <dbReference type="ARBA" id="ARBA00022722"/>
    </source>
</evidence>
<dbReference type="SUPFAM" id="SSF53933">
    <property type="entry name" value="Microbial ribonucleases"/>
    <property type="match status" value="1"/>
</dbReference>
<accession>A0ABQ6Z4S0</accession>
<dbReference type="Gene3D" id="3.10.450.30">
    <property type="entry name" value="Microbial ribonucleases"/>
    <property type="match status" value="1"/>
</dbReference>
<sequence>MRPTRSASLLLVVVALAALAWLSRPVADRSATPGASTQVVDTAPAAHAEALPAFLPGEAAAVIRRIQDGGSFQHRQDGSVFGNREGRLPRHAHGYYREYTVPTPGLSHRGARRIVTGGDPPRDWYYTGDHYESFRRFQPPAREGFP</sequence>
<evidence type="ECO:0000313" key="3">
    <source>
        <dbReference type="EMBL" id="KAF1692997.1"/>
    </source>
</evidence>
<comment type="caution">
    <text evidence="3">The sequence shown here is derived from an EMBL/GenBank/DDBJ whole genome shotgun (WGS) entry which is preliminary data.</text>
</comment>
<dbReference type="Proteomes" id="UP000788419">
    <property type="component" value="Unassembled WGS sequence"/>
</dbReference>
<keyword evidence="1" id="KW-0540">Nuclease</keyword>
<evidence type="ECO:0000313" key="4">
    <source>
        <dbReference type="Proteomes" id="UP000788419"/>
    </source>
</evidence>
<dbReference type="RefSeq" id="WP_162410996.1">
    <property type="nucleotide sequence ID" value="NZ_CP093331.1"/>
</dbReference>
<protein>
    <submittedName>
        <fullName evidence="3">Ribonuclease</fullName>
    </submittedName>
</protein>
<gene>
    <name evidence="3" type="ORF">CSC65_12815</name>
</gene>
<dbReference type="EMBL" id="PDWN01000013">
    <property type="protein sequence ID" value="KAF1692997.1"/>
    <property type="molecule type" value="Genomic_DNA"/>
</dbReference>
<dbReference type="InterPro" id="IPR016191">
    <property type="entry name" value="Ribonuclease/ribotoxin"/>
</dbReference>
<dbReference type="InterPro" id="IPR000026">
    <property type="entry name" value="N1-like"/>
</dbReference>
<keyword evidence="2" id="KW-0378">Hydrolase</keyword>
<evidence type="ECO:0000256" key="2">
    <source>
        <dbReference type="ARBA" id="ARBA00022801"/>
    </source>
</evidence>
<reference evidence="3 4" key="1">
    <citation type="submission" date="2017-10" db="EMBL/GenBank/DDBJ databases">
        <title>Whole genome sequencing of members of genus Pseudoxanthomonas.</title>
        <authorList>
            <person name="Kumar S."/>
            <person name="Bansal K."/>
            <person name="Kaur A."/>
            <person name="Patil P."/>
            <person name="Sharma S."/>
            <person name="Patil P.B."/>
        </authorList>
    </citation>
    <scope>NUCLEOTIDE SEQUENCE [LARGE SCALE GENOMIC DNA]</scope>
    <source>
        <strain evidence="3 4">DSM 17801</strain>
    </source>
</reference>
<keyword evidence="4" id="KW-1185">Reference proteome</keyword>